<protein>
    <submittedName>
        <fullName evidence="1">Uncharacterized protein</fullName>
    </submittedName>
</protein>
<name>A0ABQ9HMW9_9NEOP</name>
<comment type="caution">
    <text evidence="1">The sequence shown here is derived from an EMBL/GenBank/DDBJ whole genome shotgun (WGS) entry which is preliminary data.</text>
</comment>
<evidence type="ECO:0000313" key="2">
    <source>
        <dbReference type="Proteomes" id="UP001159363"/>
    </source>
</evidence>
<dbReference type="EMBL" id="JARBHB010000004">
    <property type="protein sequence ID" value="KAJ8885735.1"/>
    <property type="molecule type" value="Genomic_DNA"/>
</dbReference>
<proteinExistence type="predicted"/>
<keyword evidence="2" id="KW-1185">Reference proteome</keyword>
<accession>A0ABQ9HMW9</accession>
<dbReference type="Proteomes" id="UP001159363">
    <property type="component" value="Chromosome X"/>
</dbReference>
<reference evidence="1 2" key="1">
    <citation type="submission" date="2023-02" db="EMBL/GenBank/DDBJ databases">
        <title>LHISI_Scaffold_Assembly.</title>
        <authorList>
            <person name="Stuart O.P."/>
            <person name="Cleave R."/>
            <person name="Magrath M.J.L."/>
            <person name="Mikheyev A.S."/>
        </authorList>
    </citation>
    <scope>NUCLEOTIDE SEQUENCE [LARGE SCALE GENOMIC DNA]</scope>
    <source>
        <strain evidence="1">Daus_M_001</strain>
        <tissue evidence="1">Leg muscle</tissue>
    </source>
</reference>
<sequence length="283" mass="32246">MIDKLKVTYEKQGLASRVDLQKKWRSLSMVVRSNMEEYFVTFEGTLTELKQAVGKFPEDEAMFKSIVTSIDILFSKDSSLITVKCKLLAEERRIKQAKSNVSDQLSHTFPVFKGRAFQKYQGGKKFYDSSKKTQAPEFYGKSYNCSGREHKRYQCPSTRLFSEHQVSTPQDPDEHCDIAFLVNVNKNEECFYVSSDFVRVISFGVDSGSTNHLGKSEPFHYVSDQIEVENKISVAKARESFNSTCKGELHLQIQEGINITHLIITLSDQLSLNSLSVKKMEEG</sequence>
<organism evidence="1 2">
    <name type="scientific">Dryococelus australis</name>
    <dbReference type="NCBI Taxonomy" id="614101"/>
    <lineage>
        <taxon>Eukaryota</taxon>
        <taxon>Metazoa</taxon>
        <taxon>Ecdysozoa</taxon>
        <taxon>Arthropoda</taxon>
        <taxon>Hexapoda</taxon>
        <taxon>Insecta</taxon>
        <taxon>Pterygota</taxon>
        <taxon>Neoptera</taxon>
        <taxon>Polyneoptera</taxon>
        <taxon>Phasmatodea</taxon>
        <taxon>Verophasmatodea</taxon>
        <taxon>Anareolatae</taxon>
        <taxon>Phasmatidae</taxon>
        <taxon>Eurycanthinae</taxon>
        <taxon>Dryococelus</taxon>
    </lineage>
</organism>
<gene>
    <name evidence="1" type="ORF">PR048_011935</name>
</gene>
<evidence type="ECO:0000313" key="1">
    <source>
        <dbReference type="EMBL" id="KAJ8885735.1"/>
    </source>
</evidence>